<sequence length="272" mass="30981">MTVRLVSDEKIAETSSKGNQEKWLDRAENCWYKLDQFGYEALAETAVSALLEKSNIETGLPFSFVRYRMERLHVHGWDRTGCVSENFLGPGQSLITVNRLLSNFLGVPLKQKLAQLSSDKKRVAFLAEAVAEYTGLDKFPQYLTLLFEVDALFCNDDRHLNNIAVIEQEGRYSYCPIFDNGAGLLSNTRLLQMDIDPEPLVSSLRARPFQTTFTRQRNAARSLTGKQLVLPRLTAEQIRETVRPLLEYYPARDRDGIMQRVSACILIRQKAV</sequence>
<name>A0ABT1RZI2_9FIRM</name>
<dbReference type="EMBL" id="JANFZH010000019">
    <property type="protein sequence ID" value="MCQ4840099.1"/>
    <property type="molecule type" value="Genomic_DNA"/>
</dbReference>
<keyword evidence="2" id="KW-1185">Reference proteome</keyword>
<accession>A0ABT1RZI2</accession>
<evidence type="ECO:0008006" key="3">
    <source>
        <dbReference type="Google" id="ProtNLM"/>
    </source>
</evidence>
<reference evidence="1 2" key="1">
    <citation type="submission" date="2022-06" db="EMBL/GenBank/DDBJ databases">
        <title>Isolation of gut microbiota from human fecal samples.</title>
        <authorList>
            <person name="Pamer E.G."/>
            <person name="Barat B."/>
            <person name="Waligurski E."/>
            <person name="Medina S."/>
            <person name="Paddock L."/>
            <person name="Mostad J."/>
        </authorList>
    </citation>
    <scope>NUCLEOTIDE SEQUENCE [LARGE SCALE GENOMIC DNA]</scope>
    <source>
        <strain evidence="1 2">DFI.9.73</strain>
    </source>
</reference>
<protein>
    <recommendedName>
        <fullName evidence="3">HipA-like C-terminal domain-containing protein</fullName>
    </recommendedName>
</protein>
<organism evidence="1 2">
    <name type="scientific">Neglectibacter timonensis</name>
    <dbReference type="NCBI Taxonomy" id="1776382"/>
    <lineage>
        <taxon>Bacteria</taxon>
        <taxon>Bacillati</taxon>
        <taxon>Bacillota</taxon>
        <taxon>Clostridia</taxon>
        <taxon>Eubacteriales</taxon>
        <taxon>Oscillospiraceae</taxon>
        <taxon>Neglectibacter</taxon>
    </lineage>
</organism>
<dbReference type="Proteomes" id="UP001524473">
    <property type="component" value="Unassembled WGS sequence"/>
</dbReference>
<dbReference type="GeneID" id="90533779"/>
<evidence type="ECO:0000313" key="2">
    <source>
        <dbReference type="Proteomes" id="UP001524473"/>
    </source>
</evidence>
<evidence type="ECO:0000313" key="1">
    <source>
        <dbReference type="EMBL" id="MCQ4840099.1"/>
    </source>
</evidence>
<comment type="caution">
    <text evidence="1">The sequence shown here is derived from an EMBL/GenBank/DDBJ whole genome shotgun (WGS) entry which is preliminary data.</text>
</comment>
<proteinExistence type="predicted"/>
<gene>
    <name evidence="1" type="ORF">NE695_09250</name>
</gene>
<dbReference type="RefSeq" id="WP_066867155.1">
    <property type="nucleotide sequence ID" value="NZ_CABKVV010000014.1"/>
</dbReference>
<dbReference type="Gene3D" id="1.10.1070.20">
    <property type="match status" value="1"/>
</dbReference>